<evidence type="ECO:0000256" key="1">
    <source>
        <dbReference type="ARBA" id="ARBA00001974"/>
    </source>
</evidence>
<dbReference type="RefSeq" id="XP_035350963.1">
    <property type="nucleotide sequence ID" value="XM_035495070.1"/>
</dbReference>
<comment type="pathway">
    <text evidence="2">Siderophore biosynthesis.</text>
</comment>
<dbReference type="PANTHER" id="PTHR42877:SF6">
    <property type="entry name" value="MONOOXYGENASE, PUTATIVE (AFU_ORTHOLOGUE AFUA_3G15050)-RELATED"/>
    <property type="match status" value="1"/>
</dbReference>
<organism evidence="14 15">
    <name type="scientific">Talaromyces rugulosus</name>
    <name type="common">Penicillium rugulosum</name>
    <dbReference type="NCBI Taxonomy" id="121627"/>
    <lineage>
        <taxon>Eukaryota</taxon>
        <taxon>Fungi</taxon>
        <taxon>Dikarya</taxon>
        <taxon>Ascomycota</taxon>
        <taxon>Pezizomycotina</taxon>
        <taxon>Eurotiomycetes</taxon>
        <taxon>Eurotiomycetidae</taxon>
        <taxon>Eurotiales</taxon>
        <taxon>Trichocomaceae</taxon>
        <taxon>Talaromyces</taxon>
        <taxon>Talaromyces sect. Islandici</taxon>
    </lineage>
</organism>
<evidence type="ECO:0000256" key="13">
    <source>
        <dbReference type="ARBA" id="ARBA00049248"/>
    </source>
</evidence>
<keyword evidence="7" id="KW-0285">Flavoprotein</keyword>
<keyword evidence="10" id="KW-0560">Oxidoreductase</keyword>
<dbReference type="OrthoDB" id="74360at2759"/>
<evidence type="ECO:0000256" key="7">
    <source>
        <dbReference type="ARBA" id="ARBA00022630"/>
    </source>
</evidence>
<dbReference type="PANTHER" id="PTHR42877">
    <property type="entry name" value="L-ORNITHINE N(5)-MONOOXYGENASE-RELATED"/>
    <property type="match status" value="1"/>
</dbReference>
<dbReference type="Pfam" id="PF13434">
    <property type="entry name" value="Lys_Orn_oxgnase"/>
    <property type="match status" value="1"/>
</dbReference>
<dbReference type="SUPFAM" id="SSF51905">
    <property type="entry name" value="FAD/NAD(P)-binding domain"/>
    <property type="match status" value="3"/>
</dbReference>
<gene>
    <name evidence="14" type="ORF">TRUGW13939_11966</name>
</gene>
<evidence type="ECO:0000313" key="14">
    <source>
        <dbReference type="EMBL" id="QKX64790.1"/>
    </source>
</evidence>
<evidence type="ECO:0000256" key="12">
    <source>
        <dbReference type="ARBA" id="ARBA00047598"/>
    </source>
</evidence>
<sequence>MAEVLPSKYLYLTELTFAPNHKWSEYYASGAEIRAYYESLVKEYGIDTHLQLRHEVLSAVWSDGISEWVVQVKNLNTGQIFTETANFFVSAAGRLNEPKFPNIPGLDKIYEGIYTHTAQWTDDLTRQLEGKSVAVIGNGASGQQILTNILDKAAHIDHYVRSKQWIVSALAPNLVTPTPDTPGGHIFTEAEKESFEKHPEIYLEYRRSIEKNFHGRYQGSIAGSKENNEIRQRFEEALWNRVGGDKGWFDRLVPDFAPGCKRPIPSASYVDAIRSYKVDYVDHSEITHATATGLVTADGKERPVDIIIAATGFKNGFLPLFPTIGKNGLDLRKHWADDGPIGYPATYFGVMAPLVPNYFTVCSANTNGQGGTFPLQTEISATYISKVIRKVQSQGYKYIYPSQEATDEFNEVITSFFDDKTINDECDGWWKSGFGKSRPLLSWPGTGHHRFDISRDPRWEDFVFERFDEGRRNRFEYFGNGYTEREESADEISLTNYIKQGGRVDDRGLATLHENWND</sequence>
<dbReference type="InterPro" id="IPR025700">
    <property type="entry name" value="Lys/Orn_oxygenase"/>
</dbReference>
<evidence type="ECO:0000256" key="3">
    <source>
        <dbReference type="ARBA" id="ARBA00007588"/>
    </source>
</evidence>
<evidence type="ECO:0000256" key="5">
    <source>
        <dbReference type="ARBA" id="ARBA00012881"/>
    </source>
</evidence>
<dbReference type="GeneID" id="55999442"/>
<accession>A0A7H8RE78</accession>
<name>A0A7H8RE78_TALRU</name>
<evidence type="ECO:0000256" key="2">
    <source>
        <dbReference type="ARBA" id="ARBA00004924"/>
    </source>
</evidence>
<evidence type="ECO:0000256" key="9">
    <source>
        <dbReference type="ARBA" id="ARBA00022857"/>
    </source>
</evidence>
<dbReference type="KEGG" id="trg:TRUGW13939_11966"/>
<keyword evidence="8" id="KW-0274">FAD</keyword>
<dbReference type="InterPro" id="IPR051209">
    <property type="entry name" value="FAD-bind_Monooxygenase_sf"/>
</dbReference>
<protein>
    <recommendedName>
        <fullName evidence="6">L-ornithine N(5)-monooxygenase</fullName>
        <ecNumber evidence="5">1.14.13.196</ecNumber>
    </recommendedName>
    <alternativeName>
        <fullName evidence="11">L-ornithine N(5)-oxygenase</fullName>
    </alternativeName>
</protein>
<comment type="cofactor">
    <cofactor evidence="1">
        <name>FAD</name>
        <dbReference type="ChEBI" id="CHEBI:57692"/>
    </cofactor>
</comment>
<evidence type="ECO:0000256" key="4">
    <source>
        <dbReference type="ARBA" id="ARBA00010139"/>
    </source>
</evidence>
<dbReference type="InterPro" id="IPR036188">
    <property type="entry name" value="FAD/NAD-bd_sf"/>
</dbReference>
<comment type="catalytic activity">
    <reaction evidence="13">
        <text>L-ornithine + NADH + O2 = N(5)-hydroxy-L-ornithine + NAD(+) + H2O</text>
        <dbReference type="Rhea" id="RHEA:41512"/>
        <dbReference type="ChEBI" id="CHEBI:15377"/>
        <dbReference type="ChEBI" id="CHEBI:15379"/>
        <dbReference type="ChEBI" id="CHEBI:46911"/>
        <dbReference type="ChEBI" id="CHEBI:57540"/>
        <dbReference type="ChEBI" id="CHEBI:57945"/>
        <dbReference type="ChEBI" id="CHEBI:78275"/>
        <dbReference type="EC" id="1.14.13.196"/>
    </reaction>
</comment>
<dbReference type="EMBL" id="CP055903">
    <property type="protein sequence ID" value="QKX64790.1"/>
    <property type="molecule type" value="Genomic_DNA"/>
</dbReference>
<dbReference type="Gene3D" id="3.50.50.60">
    <property type="entry name" value="FAD/NAD(P)-binding domain"/>
    <property type="match status" value="2"/>
</dbReference>
<evidence type="ECO:0000256" key="8">
    <source>
        <dbReference type="ARBA" id="ARBA00022827"/>
    </source>
</evidence>
<dbReference type="AlphaFoldDB" id="A0A7H8RE78"/>
<dbReference type="Proteomes" id="UP000509510">
    <property type="component" value="Chromosome VI"/>
</dbReference>
<comment type="catalytic activity">
    <reaction evidence="12">
        <text>L-ornithine + NADPH + O2 = N(5)-hydroxy-L-ornithine + NADP(+) + H2O</text>
        <dbReference type="Rhea" id="RHEA:41508"/>
        <dbReference type="ChEBI" id="CHEBI:15377"/>
        <dbReference type="ChEBI" id="CHEBI:15379"/>
        <dbReference type="ChEBI" id="CHEBI:46911"/>
        <dbReference type="ChEBI" id="CHEBI:57783"/>
        <dbReference type="ChEBI" id="CHEBI:58349"/>
        <dbReference type="ChEBI" id="CHEBI:78275"/>
        <dbReference type="EC" id="1.14.13.196"/>
    </reaction>
</comment>
<comment type="similarity">
    <text evidence="4">Belongs to the FAD-binding monooxygenase family.</text>
</comment>
<evidence type="ECO:0000313" key="15">
    <source>
        <dbReference type="Proteomes" id="UP000509510"/>
    </source>
</evidence>
<evidence type="ECO:0000256" key="10">
    <source>
        <dbReference type="ARBA" id="ARBA00023002"/>
    </source>
</evidence>
<dbReference type="GO" id="GO:0016491">
    <property type="term" value="F:oxidoreductase activity"/>
    <property type="evidence" value="ECO:0007669"/>
    <property type="project" value="UniProtKB-KW"/>
</dbReference>
<proteinExistence type="inferred from homology"/>
<dbReference type="EC" id="1.14.13.196" evidence="5"/>
<reference evidence="15" key="1">
    <citation type="submission" date="2020-06" db="EMBL/GenBank/DDBJ databases">
        <title>A chromosome-scale genome assembly of Talaromyces rugulosus W13939.</title>
        <authorList>
            <person name="Wang B."/>
            <person name="Guo L."/>
            <person name="Ye K."/>
            <person name="Wang L."/>
        </authorList>
    </citation>
    <scope>NUCLEOTIDE SEQUENCE [LARGE SCALE GENOMIC DNA]</scope>
    <source>
        <strain evidence="15">W13939</strain>
    </source>
</reference>
<comment type="similarity">
    <text evidence="3">Belongs to the lysine N(6)-hydroxylase/L-ornithine N(5)-oxygenase family.</text>
</comment>
<evidence type="ECO:0000256" key="11">
    <source>
        <dbReference type="ARBA" id="ARBA00030351"/>
    </source>
</evidence>
<evidence type="ECO:0000256" key="6">
    <source>
        <dbReference type="ARBA" id="ARBA00018612"/>
    </source>
</evidence>
<keyword evidence="15" id="KW-1185">Reference proteome</keyword>
<keyword evidence="9" id="KW-0521">NADP</keyword>